<gene>
    <name evidence="1" type="ORF">RAG0_16432</name>
</gene>
<proteinExistence type="predicted"/>
<evidence type="ECO:0000313" key="1">
    <source>
        <dbReference type="EMBL" id="CZT12706.1"/>
    </source>
</evidence>
<protein>
    <submittedName>
        <fullName evidence="1">Uncharacterized protein</fullName>
    </submittedName>
</protein>
<name>A0A1E1LQH1_9HELO</name>
<dbReference type="EMBL" id="FJUX01000166">
    <property type="protein sequence ID" value="CZT12706.1"/>
    <property type="molecule type" value="Genomic_DNA"/>
</dbReference>
<keyword evidence="2" id="KW-1185">Reference proteome</keyword>
<reference evidence="2" key="1">
    <citation type="submission" date="2016-03" db="EMBL/GenBank/DDBJ databases">
        <authorList>
            <person name="Guldener U."/>
        </authorList>
    </citation>
    <scope>NUCLEOTIDE SEQUENCE [LARGE SCALE GENOMIC DNA]</scope>
    <source>
        <strain evidence="2">04CH-RAC-A.6.1</strain>
    </source>
</reference>
<organism evidence="1 2">
    <name type="scientific">Rhynchosporium agropyri</name>
    <dbReference type="NCBI Taxonomy" id="914238"/>
    <lineage>
        <taxon>Eukaryota</taxon>
        <taxon>Fungi</taxon>
        <taxon>Dikarya</taxon>
        <taxon>Ascomycota</taxon>
        <taxon>Pezizomycotina</taxon>
        <taxon>Leotiomycetes</taxon>
        <taxon>Helotiales</taxon>
        <taxon>Ploettnerulaceae</taxon>
        <taxon>Rhynchosporium</taxon>
    </lineage>
</organism>
<evidence type="ECO:0000313" key="2">
    <source>
        <dbReference type="Proteomes" id="UP000178912"/>
    </source>
</evidence>
<dbReference type="AlphaFoldDB" id="A0A1E1LQH1"/>
<accession>A0A1E1LQH1</accession>
<dbReference type="Proteomes" id="UP000178912">
    <property type="component" value="Unassembled WGS sequence"/>
</dbReference>
<sequence length="107" mass="11941">MSRGSNREKGGDLQGIMQAHMTEIVMNRIHFLIGQRPVFKLNRFDVSLHDAESKLDTDKTFDPPSTNQIVIQDLNIVDVQEPVLGSGLLTAIYSLTIRQTLSSDTLT</sequence>